<evidence type="ECO:0000313" key="3">
    <source>
        <dbReference type="Proteomes" id="UP001155057"/>
    </source>
</evidence>
<gene>
    <name evidence="2" type="ORF">GGP61_003182</name>
</gene>
<feature type="region of interest" description="Disordered" evidence="1">
    <location>
        <begin position="16"/>
        <end position="65"/>
    </location>
</feature>
<protein>
    <submittedName>
        <fullName evidence="2">Uncharacterized protein</fullName>
    </submittedName>
</protein>
<comment type="caution">
    <text evidence="2">The sequence shown here is derived from an EMBL/GenBank/DDBJ whole genome shotgun (WGS) entry which is preliminary data.</text>
</comment>
<feature type="compositionally biased region" description="Basic and acidic residues" evidence="1">
    <location>
        <begin position="24"/>
        <end position="43"/>
    </location>
</feature>
<evidence type="ECO:0000256" key="1">
    <source>
        <dbReference type="SAM" id="MobiDB-lite"/>
    </source>
</evidence>
<reference evidence="2" key="1">
    <citation type="submission" date="2022-08" db="EMBL/GenBank/DDBJ databases">
        <title>Genomic Encyclopedia of Type Strains, Phase V (KMG-V): Genome sequencing to study the core and pangenomes of soil and plant-associated prokaryotes.</title>
        <authorList>
            <person name="Whitman W."/>
        </authorList>
    </citation>
    <scope>NUCLEOTIDE SEQUENCE</scope>
    <source>
        <strain evidence="2">SP3049</strain>
    </source>
</reference>
<dbReference type="RefSeq" id="WP_259124369.1">
    <property type="nucleotide sequence ID" value="NZ_JANUAE010000015.1"/>
</dbReference>
<dbReference type="AlphaFoldDB" id="A0A9X2Q7C4"/>
<dbReference type="EMBL" id="JANUAE010000015">
    <property type="protein sequence ID" value="MCS3711549.1"/>
    <property type="molecule type" value="Genomic_DNA"/>
</dbReference>
<organism evidence="2 3">
    <name type="scientific">Salinibacter ruber</name>
    <dbReference type="NCBI Taxonomy" id="146919"/>
    <lineage>
        <taxon>Bacteria</taxon>
        <taxon>Pseudomonadati</taxon>
        <taxon>Rhodothermota</taxon>
        <taxon>Rhodothermia</taxon>
        <taxon>Rhodothermales</taxon>
        <taxon>Salinibacteraceae</taxon>
        <taxon>Salinibacter</taxon>
    </lineage>
</organism>
<name>A0A9X2Q7C4_9BACT</name>
<evidence type="ECO:0000313" key="2">
    <source>
        <dbReference type="EMBL" id="MCS3711549.1"/>
    </source>
</evidence>
<proteinExistence type="predicted"/>
<dbReference type="Proteomes" id="UP001155057">
    <property type="component" value="Unassembled WGS sequence"/>
</dbReference>
<sequence>MARTWRDIPNSPYRQHKFLGRAALQEKKQADYTKKVRDKDNKGMHRSPPKGWRNDHQRRFRSNANDQLRKIEQAYWKNPTKYIGKSAFSIMGMEVDVVLPLPKEYKPYYW</sequence>
<accession>A0A9X2Q7C4</accession>